<reference evidence="2 3" key="1">
    <citation type="submission" date="2020-08" db="EMBL/GenBank/DDBJ databases">
        <title>Hymenobacter sp.</title>
        <authorList>
            <person name="Kim M.K."/>
        </authorList>
    </citation>
    <scope>NUCLEOTIDE SEQUENCE [LARGE SCALE GENOMIC DNA]</scope>
    <source>
        <strain evidence="2 3">BT507</strain>
    </source>
</reference>
<name>A0ABR7MJK6_9BACT</name>
<feature type="domain" description="Outer membrane protein beta-barrel" evidence="1">
    <location>
        <begin position="73"/>
        <end position="169"/>
    </location>
</feature>
<gene>
    <name evidence="2" type="ORF">H8B15_10050</name>
</gene>
<dbReference type="RefSeq" id="WP_187319557.1">
    <property type="nucleotide sequence ID" value="NZ_JACSCY010000006.1"/>
</dbReference>
<accession>A0ABR7MJK6</accession>
<dbReference type="InterPro" id="IPR025665">
    <property type="entry name" value="Beta-barrel_OMP_2"/>
</dbReference>
<sequence>MNLTKCSGIFTCLIVITLSTHGQTIGNTTEPNNSTSFETQTYFGFRTGYSNYHMTGSEADFRTTPYRVQFSDGSVDFQDKNKPIQWFTVGAIYRQKIYKRLAFQLEINYLREGGSFEAPPFGGYTLDRTNFVIDNLHIPILLNLQAFAIGPLTMHLEGGIAANIVVNGVELDRPNLHPSNIFNNPSVIPASVCGAEIAWRHQKSHYLLNFRYTNDLTDFYQREYIGTHYNLKSKGFSVSTGVLFGQ</sequence>
<evidence type="ECO:0000313" key="3">
    <source>
        <dbReference type="Proteomes" id="UP000622017"/>
    </source>
</evidence>
<keyword evidence="3" id="KW-1185">Reference proteome</keyword>
<organism evidence="2 3">
    <name type="scientific">Hymenobacter citatus</name>
    <dbReference type="NCBI Taxonomy" id="2763506"/>
    <lineage>
        <taxon>Bacteria</taxon>
        <taxon>Pseudomonadati</taxon>
        <taxon>Bacteroidota</taxon>
        <taxon>Cytophagia</taxon>
        <taxon>Cytophagales</taxon>
        <taxon>Hymenobacteraceae</taxon>
        <taxon>Hymenobacter</taxon>
    </lineage>
</organism>
<comment type="caution">
    <text evidence="2">The sequence shown here is derived from an EMBL/GenBank/DDBJ whole genome shotgun (WGS) entry which is preliminary data.</text>
</comment>
<proteinExistence type="predicted"/>
<dbReference type="Proteomes" id="UP000622017">
    <property type="component" value="Unassembled WGS sequence"/>
</dbReference>
<evidence type="ECO:0000259" key="1">
    <source>
        <dbReference type="Pfam" id="PF13568"/>
    </source>
</evidence>
<dbReference type="EMBL" id="JACSCY010000006">
    <property type="protein sequence ID" value="MBC6611267.1"/>
    <property type="molecule type" value="Genomic_DNA"/>
</dbReference>
<evidence type="ECO:0000313" key="2">
    <source>
        <dbReference type="EMBL" id="MBC6611267.1"/>
    </source>
</evidence>
<dbReference type="Pfam" id="PF13568">
    <property type="entry name" value="OMP_b-brl_2"/>
    <property type="match status" value="1"/>
</dbReference>
<protein>
    <submittedName>
        <fullName evidence="2">Outer membrane beta-barrel protein</fullName>
    </submittedName>
</protein>